<dbReference type="HOGENOM" id="CLU_1637060_0_0_1"/>
<gene>
    <name evidence="1" type="ORF">CGI_10006630</name>
</gene>
<organism evidence="1">
    <name type="scientific">Magallana gigas</name>
    <name type="common">Pacific oyster</name>
    <name type="synonym">Crassostrea gigas</name>
    <dbReference type="NCBI Taxonomy" id="29159"/>
    <lineage>
        <taxon>Eukaryota</taxon>
        <taxon>Metazoa</taxon>
        <taxon>Spiralia</taxon>
        <taxon>Lophotrochozoa</taxon>
        <taxon>Mollusca</taxon>
        <taxon>Bivalvia</taxon>
        <taxon>Autobranchia</taxon>
        <taxon>Pteriomorphia</taxon>
        <taxon>Ostreida</taxon>
        <taxon>Ostreoidea</taxon>
        <taxon>Ostreidae</taxon>
        <taxon>Magallana</taxon>
    </lineage>
</organism>
<dbReference type="AlphaFoldDB" id="K1QQ57"/>
<evidence type="ECO:0000313" key="1">
    <source>
        <dbReference type="EMBL" id="EKC23571.1"/>
    </source>
</evidence>
<name>K1QQ57_MAGGI</name>
<sequence>MNLHQCPQNKSEWDTASQRLQCVDPNSYHCLRTEDGGETEQCLGKVWIQEIKPDCNPRSNPHISDVEDLEKNGVLIFISDDKMGIGKRMNLIEESGKFGDSRYISPLVQWEQEDDTIVLNTTQGPIPWTLFHATCPPDPVQTFYFCPMKSTSNKMYWISSKY</sequence>
<reference evidence="1" key="1">
    <citation type="journal article" date="2012" name="Nature">
        <title>The oyster genome reveals stress adaptation and complexity of shell formation.</title>
        <authorList>
            <person name="Zhang G."/>
            <person name="Fang X."/>
            <person name="Guo X."/>
            <person name="Li L."/>
            <person name="Luo R."/>
            <person name="Xu F."/>
            <person name="Yang P."/>
            <person name="Zhang L."/>
            <person name="Wang X."/>
            <person name="Qi H."/>
            <person name="Xiong Z."/>
            <person name="Que H."/>
            <person name="Xie Y."/>
            <person name="Holland P.W."/>
            <person name="Paps J."/>
            <person name="Zhu Y."/>
            <person name="Wu F."/>
            <person name="Chen Y."/>
            <person name="Wang J."/>
            <person name="Peng C."/>
            <person name="Meng J."/>
            <person name="Yang L."/>
            <person name="Liu J."/>
            <person name="Wen B."/>
            <person name="Zhang N."/>
            <person name="Huang Z."/>
            <person name="Zhu Q."/>
            <person name="Feng Y."/>
            <person name="Mount A."/>
            <person name="Hedgecock D."/>
            <person name="Xu Z."/>
            <person name="Liu Y."/>
            <person name="Domazet-Loso T."/>
            <person name="Du Y."/>
            <person name="Sun X."/>
            <person name="Zhang S."/>
            <person name="Liu B."/>
            <person name="Cheng P."/>
            <person name="Jiang X."/>
            <person name="Li J."/>
            <person name="Fan D."/>
            <person name="Wang W."/>
            <person name="Fu W."/>
            <person name="Wang T."/>
            <person name="Wang B."/>
            <person name="Zhang J."/>
            <person name="Peng Z."/>
            <person name="Li Y."/>
            <person name="Li N."/>
            <person name="Wang J."/>
            <person name="Chen M."/>
            <person name="He Y."/>
            <person name="Tan F."/>
            <person name="Song X."/>
            <person name="Zheng Q."/>
            <person name="Huang R."/>
            <person name="Yang H."/>
            <person name="Du X."/>
            <person name="Chen L."/>
            <person name="Yang M."/>
            <person name="Gaffney P.M."/>
            <person name="Wang S."/>
            <person name="Luo L."/>
            <person name="She Z."/>
            <person name="Ming Y."/>
            <person name="Huang W."/>
            <person name="Zhang S."/>
            <person name="Huang B."/>
            <person name="Zhang Y."/>
            <person name="Qu T."/>
            <person name="Ni P."/>
            <person name="Miao G."/>
            <person name="Wang J."/>
            <person name="Wang Q."/>
            <person name="Steinberg C.E."/>
            <person name="Wang H."/>
            <person name="Li N."/>
            <person name="Qian L."/>
            <person name="Zhang G."/>
            <person name="Li Y."/>
            <person name="Yang H."/>
            <person name="Liu X."/>
            <person name="Wang J."/>
            <person name="Yin Y."/>
            <person name="Wang J."/>
        </authorList>
    </citation>
    <scope>NUCLEOTIDE SEQUENCE [LARGE SCALE GENOMIC DNA]</scope>
    <source>
        <strain evidence="1">05x7-T-G4-1.051#20</strain>
    </source>
</reference>
<proteinExistence type="predicted"/>
<dbReference type="InParanoid" id="K1QQ57"/>
<protein>
    <submittedName>
        <fullName evidence="1">Uncharacterized protein</fullName>
    </submittedName>
</protein>
<dbReference type="EMBL" id="JH817783">
    <property type="protein sequence ID" value="EKC23571.1"/>
    <property type="molecule type" value="Genomic_DNA"/>
</dbReference>
<accession>K1QQ57</accession>